<gene>
    <name evidence="12" type="primary">recN</name>
    <name evidence="12" type="ORF">CCE28_00650</name>
</gene>
<dbReference type="GO" id="GO:0043590">
    <property type="term" value="C:bacterial nucleoid"/>
    <property type="evidence" value="ECO:0007669"/>
    <property type="project" value="TreeGrafter"/>
</dbReference>
<keyword evidence="13" id="KW-1185">Reference proteome</keyword>
<comment type="similarity">
    <text evidence="2 9">Belongs to the RecN family.</text>
</comment>
<keyword evidence="7 9" id="KW-0234">DNA repair</keyword>
<keyword evidence="5 9" id="KW-0227">DNA damage</keyword>
<evidence type="ECO:0000256" key="3">
    <source>
        <dbReference type="ARBA" id="ARBA00021315"/>
    </source>
</evidence>
<dbReference type="InterPro" id="IPR027417">
    <property type="entry name" value="P-loop_NTPase"/>
</dbReference>
<proteinExistence type="inferred from homology"/>
<dbReference type="Gene3D" id="3.40.50.300">
    <property type="entry name" value="P-loop containing nucleotide triphosphate hydrolases"/>
    <property type="match status" value="2"/>
</dbReference>
<comment type="caution">
    <text evidence="12">The sequence shown here is derived from an EMBL/GenBank/DDBJ whole genome shotgun (WGS) entry which is preliminary data.</text>
</comment>
<reference evidence="12 13" key="1">
    <citation type="submission" date="2017-06" db="EMBL/GenBank/DDBJ databases">
        <title>Draft genome sequence of anaerobic fermentative bacterium Anaeromicrobium sediminis DY2726D isolated from West Pacific Ocean sediments.</title>
        <authorList>
            <person name="Zeng X."/>
        </authorList>
    </citation>
    <scope>NUCLEOTIDE SEQUENCE [LARGE SCALE GENOMIC DNA]</scope>
    <source>
        <strain evidence="12 13">DY2726D</strain>
    </source>
</reference>
<dbReference type="SUPFAM" id="SSF52540">
    <property type="entry name" value="P-loop containing nucleoside triphosphate hydrolases"/>
    <property type="match status" value="2"/>
</dbReference>
<feature type="domain" description="RecF/RecN/SMC N-terminal" evidence="11">
    <location>
        <begin position="6"/>
        <end position="517"/>
    </location>
</feature>
<accession>A0A267MN00</accession>
<dbReference type="Proteomes" id="UP000216024">
    <property type="component" value="Unassembled WGS sequence"/>
</dbReference>
<organism evidence="12 13">
    <name type="scientific">Anaeromicrobium sediminis</name>
    <dbReference type="NCBI Taxonomy" id="1478221"/>
    <lineage>
        <taxon>Bacteria</taxon>
        <taxon>Bacillati</taxon>
        <taxon>Bacillota</taxon>
        <taxon>Clostridia</taxon>
        <taxon>Peptostreptococcales</taxon>
        <taxon>Thermotaleaceae</taxon>
        <taxon>Anaeromicrobium</taxon>
    </lineage>
</organism>
<dbReference type="GO" id="GO:0009432">
    <property type="term" value="P:SOS response"/>
    <property type="evidence" value="ECO:0007669"/>
    <property type="project" value="TreeGrafter"/>
</dbReference>
<evidence type="ECO:0000256" key="5">
    <source>
        <dbReference type="ARBA" id="ARBA00022763"/>
    </source>
</evidence>
<comment type="function">
    <text evidence="1 9">May be involved in recombinational repair of damaged DNA.</text>
</comment>
<dbReference type="Pfam" id="PF02463">
    <property type="entry name" value="SMC_N"/>
    <property type="match status" value="1"/>
</dbReference>
<evidence type="ECO:0000313" key="12">
    <source>
        <dbReference type="EMBL" id="PAB60974.1"/>
    </source>
</evidence>
<evidence type="ECO:0000256" key="2">
    <source>
        <dbReference type="ARBA" id="ARBA00009441"/>
    </source>
</evidence>
<evidence type="ECO:0000256" key="4">
    <source>
        <dbReference type="ARBA" id="ARBA00022741"/>
    </source>
</evidence>
<dbReference type="NCBIfam" id="TIGR00634">
    <property type="entry name" value="recN"/>
    <property type="match status" value="1"/>
</dbReference>
<dbReference type="OrthoDB" id="9806954at2"/>
<dbReference type="GO" id="GO:0006281">
    <property type="term" value="P:DNA repair"/>
    <property type="evidence" value="ECO:0007669"/>
    <property type="project" value="UniProtKB-KW"/>
</dbReference>
<sequence length="572" mass="65610">MSMLLQLMIKDYVLIDKLEIRFCQGLNILSGETGAGKSILIGAIGMALGERADKSIVRKNAEKATIQLIFSISNNELKEKLLSNDIELIDEDIVMISRSVYANGRSTCRINDKMVTVSYLKELSKYLIDVFSQHAHQSLLYPENHIHMLDAYGEKEISPLMDEVKHKYEEYKNIQTQLSKLYGDDRERERKKDLLEFQVNEIMSADLKVEEEESLIEELHILSQFEKISNTMSYSYESLYSGNSREKSIVDELNNIVSQIDSIKDIDSRIGSIYDTLQESLYNLEDITREIRDYNDSMEYNPNRLEEIQDRLELIDNLKRKYGDTIGDILIYKDKIEEELEYINNSEILREELKESLVFVEKDLSDISLKLSLIRKELAKKLERELEDELKVLNMENAAFKVEFAEVSSMANVFSANGIDRVEFLISTNPGESLKGLSKIASGGEISRIMLGFKTIFANVDKVPTLVFDEIDTGISGRTADIVSERLGIISKNHQILCITHLPQIAKMADYHFYIEKTYDKDTTTTNIRRLTYEEQLNEIGRLIGGNSITDLTLKHAEELLNLAKSYKKSII</sequence>
<evidence type="ECO:0000259" key="11">
    <source>
        <dbReference type="Pfam" id="PF02463"/>
    </source>
</evidence>
<dbReference type="GO" id="GO:0006310">
    <property type="term" value="P:DNA recombination"/>
    <property type="evidence" value="ECO:0007669"/>
    <property type="project" value="InterPro"/>
</dbReference>
<evidence type="ECO:0000256" key="9">
    <source>
        <dbReference type="PIRNR" id="PIRNR003128"/>
    </source>
</evidence>
<dbReference type="FunFam" id="3.40.50.300:FF:000319">
    <property type="entry name" value="DNA repair protein RecN"/>
    <property type="match status" value="1"/>
</dbReference>
<evidence type="ECO:0000256" key="10">
    <source>
        <dbReference type="SAM" id="Coils"/>
    </source>
</evidence>
<dbReference type="PANTHER" id="PTHR11059:SF0">
    <property type="entry name" value="DNA REPAIR PROTEIN RECN"/>
    <property type="match status" value="1"/>
</dbReference>
<dbReference type="NCBIfam" id="NF008121">
    <property type="entry name" value="PRK10869.1"/>
    <property type="match status" value="1"/>
</dbReference>
<keyword evidence="4" id="KW-0547">Nucleotide-binding</keyword>
<dbReference type="FunFam" id="3.40.50.300:FF:000356">
    <property type="entry name" value="DNA repair protein RecN"/>
    <property type="match status" value="1"/>
</dbReference>
<dbReference type="PANTHER" id="PTHR11059">
    <property type="entry name" value="DNA REPAIR PROTEIN RECN"/>
    <property type="match status" value="1"/>
</dbReference>
<protein>
    <recommendedName>
        <fullName evidence="3 9">DNA repair protein RecN</fullName>
    </recommendedName>
    <alternativeName>
        <fullName evidence="8 9">Recombination protein N</fullName>
    </alternativeName>
</protein>
<dbReference type="InterPro" id="IPR004604">
    <property type="entry name" value="DNA_recomb/repair_RecN"/>
</dbReference>
<dbReference type="InterPro" id="IPR003395">
    <property type="entry name" value="RecF/RecN/SMC_N"/>
</dbReference>
<evidence type="ECO:0000256" key="1">
    <source>
        <dbReference type="ARBA" id="ARBA00003618"/>
    </source>
</evidence>
<evidence type="ECO:0000256" key="8">
    <source>
        <dbReference type="ARBA" id="ARBA00033408"/>
    </source>
</evidence>
<evidence type="ECO:0000256" key="6">
    <source>
        <dbReference type="ARBA" id="ARBA00022840"/>
    </source>
</evidence>
<keyword evidence="6" id="KW-0067">ATP-binding</keyword>
<evidence type="ECO:0000313" key="13">
    <source>
        <dbReference type="Proteomes" id="UP000216024"/>
    </source>
</evidence>
<dbReference type="AlphaFoldDB" id="A0A267MN00"/>
<dbReference type="EMBL" id="NIBG01000001">
    <property type="protein sequence ID" value="PAB60974.1"/>
    <property type="molecule type" value="Genomic_DNA"/>
</dbReference>
<feature type="coiled-coil region" evidence="10">
    <location>
        <begin position="343"/>
        <end position="403"/>
    </location>
</feature>
<dbReference type="GO" id="GO:0005524">
    <property type="term" value="F:ATP binding"/>
    <property type="evidence" value="ECO:0007669"/>
    <property type="project" value="UniProtKB-KW"/>
</dbReference>
<evidence type="ECO:0000256" key="7">
    <source>
        <dbReference type="ARBA" id="ARBA00023204"/>
    </source>
</evidence>
<dbReference type="CDD" id="cd03241">
    <property type="entry name" value="ABC_RecN"/>
    <property type="match status" value="2"/>
</dbReference>
<keyword evidence="10" id="KW-0175">Coiled coil</keyword>
<dbReference type="PIRSF" id="PIRSF003128">
    <property type="entry name" value="RecN"/>
    <property type="match status" value="1"/>
</dbReference>
<name>A0A267MN00_9FIRM</name>